<dbReference type="PROSITE" id="PS50949">
    <property type="entry name" value="HTH_GNTR"/>
    <property type="match status" value="1"/>
</dbReference>
<dbReference type="Proteomes" id="UP000050668">
    <property type="component" value="Unassembled WGS sequence"/>
</dbReference>
<dbReference type="InterPro" id="IPR000524">
    <property type="entry name" value="Tscrpt_reg_HTH_GntR"/>
</dbReference>
<feature type="domain" description="HTH gntR-type" evidence="4">
    <location>
        <begin position="7"/>
        <end position="75"/>
    </location>
</feature>
<keyword evidence="6" id="KW-1185">Reference proteome</keyword>
<proteinExistence type="predicted"/>
<sequence>MNLEINNLSKTPKYSQIANQIIKEKLLEPYLLPSIRSLAKELEISVITIKRAYEVLETEGFIITVGGNGSYVASINYEFSREAKVKVIEEKITETVTLAKLIGLTFEELQEIIKPIYKVV</sequence>
<keyword evidence="2" id="KW-0238">DNA-binding</keyword>
<dbReference type="EMBL" id="LGRV01000006">
    <property type="protein sequence ID" value="KOS66799.1"/>
    <property type="molecule type" value="Genomic_DNA"/>
</dbReference>
<name>A0ABR5JXN4_9BACI</name>
<dbReference type="CDD" id="cd07377">
    <property type="entry name" value="WHTH_GntR"/>
    <property type="match status" value="1"/>
</dbReference>
<gene>
    <name evidence="5" type="ORF">AEA09_16290</name>
</gene>
<evidence type="ECO:0000256" key="2">
    <source>
        <dbReference type="ARBA" id="ARBA00023125"/>
    </source>
</evidence>
<evidence type="ECO:0000313" key="6">
    <source>
        <dbReference type="Proteomes" id="UP000050668"/>
    </source>
</evidence>
<reference evidence="6" key="1">
    <citation type="submission" date="2015-07" db="EMBL/GenBank/DDBJ databases">
        <title>Fjat-14205 dsm 2895.</title>
        <authorList>
            <person name="Liu B."/>
            <person name="Wang J."/>
            <person name="Zhu Y."/>
            <person name="Liu G."/>
            <person name="Chen Q."/>
            <person name="Chen Z."/>
            <person name="Lan J."/>
            <person name="Che J."/>
            <person name="Ge C."/>
            <person name="Shi H."/>
            <person name="Pan Z."/>
            <person name="Liu X."/>
        </authorList>
    </citation>
    <scope>NUCLEOTIDE SEQUENCE [LARGE SCALE GENOMIC DNA]</scope>
    <source>
        <strain evidence="6">DSM 25560</strain>
    </source>
</reference>
<organism evidence="5 6">
    <name type="scientific">Lysinibacillus contaminans</name>
    <dbReference type="NCBI Taxonomy" id="1293441"/>
    <lineage>
        <taxon>Bacteria</taxon>
        <taxon>Bacillati</taxon>
        <taxon>Bacillota</taxon>
        <taxon>Bacilli</taxon>
        <taxon>Bacillales</taxon>
        <taxon>Bacillaceae</taxon>
        <taxon>Lysinibacillus</taxon>
    </lineage>
</organism>
<dbReference type="SUPFAM" id="SSF46785">
    <property type="entry name" value="Winged helix' DNA-binding domain"/>
    <property type="match status" value="1"/>
</dbReference>
<evidence type="ECO:0000256" key="3">
    <source>
        <dbReference type="ARBA" id="ARBA00023163"/>
    </source>
</evidence>
<keyword evidence="3" id="KW-0804">Transcription</keyword>
<dbReference type="SMART" id="SM00345">
    <property type="entry name" value="HTH_GNTR"/>
    <property type="match status" value="1"/>
</dbReference>
<dbReference type="Pfam" id="PF00392">
    <property type="entry name" value="GntR"/>
    <property type="match status" value="1"/>
</dbReference>
<dbReference type="PANTHER" id="PTHR38445:SF7">
    <property type="entry name" value="GNTR-FAMILY TRANSCRIPTIONAL REGULATOR"/>
    <property type="match status" value="1"/>
</dbReference>
<evidence type="ECO:0000256" key="1">
    <source>
        <dbReference type="ARBA" id="ARBA00023015"/>
    </source>
</evidence>
<evidence type="ECO:0000313" key="5">
    <source>
        <dbReference type="EMBL" id="KOS66799.1"/>
    </source>
</evidence>
<dbReference type="Gene3D" id="1.10.10.10">
    <property type="entry name" value="Winged helix-like DNA-binding domain superfamily/Winged helix DNA-binding domain"/>
    <property type="match status" value="1"/>
</dbReference>
<comment type="caution">
    <text evidence="5">The sequence shown here is derived from an EMBL/GenBank/DDBJ whole genome shotgun (WGS) entry which is preliminary data.</text>
</comment>
<dbReference type="PANTHER" id="PTHR38445">
    <property type="entry name" value="HTH-TYPE TRANSCRIPTIONAL REPRESSOR YTRA"/>
    <property type="match status" value="1"/>
</dbReference>
<evidence type="ECO:0000259" key="4">
    <source>
        <dbReference type="PROSITE" id="PS50949"/>
    </source>
</evidence>
<keyword evidence="1" id="KW-0805">Transcription regulation</keyword>
<dbReference type="InterPro" id="IPR036390">
    <property type="entry name" value="WH_DNA-bd_sf"/>
</dbReference>
<protein>
    <submittedName>
        <fullName evidence="5">GntR family transcriptional regulator</fullName>
    </submittedName>
</protein>
<accession>A0ABR5JXN4</accession>
<dbReference type="InterPro" id="IPR036388">
    <property type="entry name" value="WH-like_DNA-bd_sf"/>
</dbReference>
<dbReference type="RefSeq" id="WP_053585017.1">
    <property type="nucleotide sequence ID" value="NZ_LGRV01000006.1"/>
</dbReference>